<name>A0ABW1R966_9LACO</name>
<sequence>MLVGYLDSFYALPQLDQQVHCPWRAYYPAQKAGAKTPIAVGQFPLILTLNLPASCGASLATAGNIVCQLQLPAHTAPTPTDYSHWLAGQPQLVAANKQAVKQSLLVIERLLAPQQVNSAHLQAHIQPQHIGVCGDGFGGSVALELLRRSHLISAASAATNFLASQKWAQATTKPQLLVQNAAQPGLTPIFKRARKRAYLYSAAPLTPAAFTQLSATFFAASFAHHPFHLPHPK</sequence>
<dbReference type="Proteomes" id="UP001596289">
    <property type="component" value="Unassembled WGS sequence"/>
</dbReference>
<comment type="caution">
    <text evidence="1">The sequence shown here is derived from an EMBL/GenBank/DDBJ whole genome shotgun (WGS) entry which is preliminary data.</text>
</comment>
<organism evidence="1 2">
    <name type="scientific">Loigolactobacillus jiayinensis</name>
    <dbReference type="NCBI Taxonomy" id="2486016"/>
    <lineage>
        <taxon>Bacteria</taxon>
        <taxon>Bacillati</taxon>
        <taxon>Bacillota</taxon>
        <taxon>Bacilli</taxon>
        <taxon>Lactobacillales</taxon>
        <taxon>Lactobacillaceae</taxon>
        <taxon>Loigolactobacillus</taxon>
    </lineage>
</organism>
<dbReference type="SUPFAM" id="SSF53474">
    <property type="entry name" value="alpha/beta-Hydrolases"/>
    <property type="match status" value="1"/>
</dbReference>
<dbReference type="EMBL" id="JBHSSL010000018">
    <property type="protein sequence ID" value="MFC6169421.1"/>
    <property type="molecule type" value="Genomic_DNA"/>
</dbReference>
<dbReference type="Gene3D" id="3.40.50.1820">
    <property type="entry name" value="alpha/beta hydrolase"/>
    <property type="match status" value="1"/>
</dbReference>
<proteinExistence type="predicted"/>
<protein>
    <submittedName>
        <fullName evidence="1">Uncharacterized protein</fullName>
    </submittedName>
</protein>
<reference evidence="2" key="1">
    <citation type="journal article" date="2019" name="Int. J. Syst. Evol. Microbiol.">
        <title>The Global Catalogue of Microorganisms (GCM) 10K type strain sequencing project: providing services to taxonomists for standard genome sequencing and annotation.</title>
        <authorList>
            <consortium name="The Broad Institute Genomics Platform"/>
            <consortium name="The Broad Institute Genome Sequencing Center for Infectious Disease"/>
            <person name="Wu L."/>
            <person name="Ma J."/>
        </authorList>
    </citation>
    <scope>NUCLEOTIDE SEQUENCE [LARGE SCALE GENOMIC DNA]</scope>
    <source>
        <strain evidence="2">CCM 8904</strain>
    </source>
</reference>
<gene>
    <name evidence="1" type="ORF">ACFQGP_02375</name>
</gene>
<keyword evidence="2" id="KW-1185">Reference proteome</keyword>
<dbReference type="RefSeq" id="WP_125551302.1">
    <property type="nucleotide sequence ID" value="NZ_JBHSSL010000018.1"/>
</dbReference>
<dbReference type="InterPro" id="IPR029058">
    <property type="entry name" value="AB_hydrolase_fold"/>
</dbReference>
<evidence type="ECO:0000313" key="1">
    <source>
        <dbReference type="EMBL" id="MFC6169421.1"/>
    </source>
</evidence>
<accession>A0ABW1R966</accession>
<evidence type="ECO:0000313" key="2">
    <source>
        <dbReference type="Proteomes" id="UP001596289"/>
    </source>
</evidence>